<keyword evidence="2" id="KW-1185">Reference proteome</keyword>
<evidence type="ECO:0000313" key="1">
    <source>
        <dbReference type="EMBL" id="GFR06096.1"/>
    </source>
</evidence>
<comment type="caution">
    <text evidence="1">The sequence shown here is derived from an EMBL/GenBank/DDBJ whole genome shotgun (WGS) entry which is preliminary data.</text>
</comment>
<sequence length="128" mass="14419">MSLRVQHDTRSNPPKKLPMPVWPDALGCKLPPNGAKDSKILVDWNTKDSCVFNSTCHFLEQATAIRAHVAVRARSHNVRRGRKHTQLEFLSCAHTTRIVRSARIRWTEGALTVGVDSPQMFSLSISKF</sequence>
<evidence type="ECO:0000313" key="2">
    <source>
        <dbReference type="Proteomes" id="UP000887116"/>
    </source>
</evidence>
<dbReference type="EMBL" id="BMAO01035804">
    <property type="protein sequence ID" value="GFR06096.1"/>
    <property type="molecule type" value="Genomic_DNA"/>
</dbReference>
<protein>
    <submittedName>
        <fullName evidence="1">Uncharacterized protein</fullName>
    </submittedName>
</protein>
<gene>
    <name evidence="1" type="ORF">TNCT_32111</name>
</gene>
<accession>A0A8X6JGY5</accession>
<dbReference type="Proteomes" id="UP000887116">
    <property type="component" value="Unassembled WGS sequence"/>
</dbReference>
<dbReference type="AlphaFoldDB" id="A0A8X6JGY5"/>
<name>A0A8X6JGY5_TRICU</name>
<organism evidence="1 2">
    <name type="scientific">Trichonephila clavata</name>
    <name type="common">Joro spider</name>
    <name type="synonym">Nephila clavata</name>
    <dbReference type="NCBI Taxonomy" id="2740835"/>
    <lineage>
        <taxon>Eukaryota</taxon>
        <taxon>Metazoa</taxon>
        <taxon>Ecdysozoa</taxon>
        <taxon>Arthropoda</taxon>
        <taxon>Chelicerata</taxon>
        <taxon>Arachnida</taxon>
        <taxon>Araneae</taxon>
        <taxon>Araneomorphae</taxon>
        <taxon>Entelegynae</taxon>
        <taxon>Araneoidea</taxon>
        <taxon>Nephilidae</taxon>
        <taxon>Trichonephila</taxon>
    </lineage>
</organism>
<reference evidence="1" key="1">
    <citation type="submission" date="2020-07" db="EMBL/GenBank/DDBJ databases">
        <title>Multicomponent nature underlies the extraordinary mechanical properties of spider dragline silk.</title>
        <authorList>
            <person name="Kono N."/>
            <person name="Nakamura H."/>
            <person name="Mori M."/>
            <person name="Yoshida Y."/>
            <person name="Ohtoshi R."/>
            <person name="Malay A.D."/>
            <person name="Moran D.A.P."/>
            <person name="Tomita M."/>
            <person name="Numata K."/>
            <person name="Arakawa K."/>
        </authorList>
    </citation>
    <scope>NUCLEOTIDE SEQUENCE</scope>
</reference>
<proteinExistence type="predicted"/>